<sequence>MLPLGDCAIGFVLGHALVEGGSCLEFLANMQSQLFSRRERTRMITLLNATSRRPVAIYSNLIMHVNGMDLWSRGEGLAMLPPQYTRQPGQSKTKRIKDSSEMAQGSGTKLGRVHKSLKCGNCGGLGHNIKTCHRHLPPKEMKSATLNKRVKLNNGDGS</sequence>
<keyword evidence="2" id="KW-1185">Reference proteome</keyword>
<gene>
    <name evidence="1" type="ORF">RchiOBHm_Chr6g0264981</name>
</gene>
<reference evidence="1 2" key="1">
    <citation type="journal article" date="2018" name="Nat. Genet.">
        <title>The Rosa genome provides new insights in the design of modern roses.</title>
        <authorList>
            <person name="Bendahmane M."/>
        </authorList>
    </citation>
    <scope>NUCLEOTIDE SEQUENCE [LARGE SCALE GENOMIC DNA]</scope>
    <source>
        <strain evidence="2">cv. Old Blush</strain>
    </source>
</reference>
<organism evidence="1 2">
    <name type="scientific">Rosa chinensis</name>
    <name type="common">China rose</name>
    <dbReference type="NCBI Taxonomy" id="74649"/>
    <lineage>
        <taxon>Eukaryota</taxon>
        <taxon>Viridiplantae</taxon>
        <taxon>Streptophyta</taxon>
        <taxon>Embryophyta</taxon>
        <taxon>Tracheophyta</taxon>
        <taxon>Spermatophyta</taxon>
        <taxon>Magnoliopsida</taxon>
        <taxon>eudicotyledons</taxon>
        <taxon>Gunneridae</taxon>
        <taxon>Pentapetalae</taxon>
        <taxon>rosids</taxon>
        <taxon>fabids</taxon>
        <taxon>Rosales</taxon>
        <taxon>Rosaceae</taxon>
        <taxon>Rosoideae</taxon>
        <taxon>Rosoideae incertae sedis</taxon>
        <taxon>Rosa</taxon>
    </lineage>
</organism>
<proteinExistence type="predicted"/>
<name>A0A2P6PPA7_ROSCH</name>
<dbReference type="Gramene" id="PRQ23765">
    <property type="protein sequence ID" value="PRQ23765"/>
    <property type="gene ID" value="RchiOBHm_Chr6g0264981"/>
</dbReference>
<accession>A0A2P6PPA7</accession>
<dbReference type="EMBL" id="PDCK01000044">
    <property type="protein sequence ID" value="PRQ23765.1"/>
    <property type="molecule type" value="Genomic_DNA"/>
</dbReference>
<dbReference type="AlphaFoldDB" id="A0A2P6PPA7"/>
<comment type="caution">
    <text evidence="1">The sequence shown here is derived from an EMBL/GenBank/DDBJ whole genome shotgun (WGS) entry which is preliminary data.</text>
</comment>
<evidence type="ECO:0000313" key="1">
    <source>
        <dbReference type="EMBL" id="PRQ23765.1"/>
    </source>
</evidence>
<evidence type="ECO:0000313" key="2">
    <source>
        <dbReference type="Proteomes" id="UP000238479"/>
    </source>
</evidence>
<protein>
    <submittedName>
        <fullName evidence="1">Putative transcription factor interactor and regulator CCHC(Zn) family</fullName>
    </submittedName>
</protein>
<dbReference type="Proteomes" id="UP000238479">
    <property type="component" value="Chromosome 6"/>
</dbReference>